<keyword evidence="3" id="KW-1185">Reference proteome</keyword>
<evidence type="ECO:0000313" key="1">
    <source>
        <dbReference type="EMBL" id="CEF83334.1"/>
    </source>
</evidence>
<dbReference type="VEuPathDB" id="FungiDB:FGRAMPH1_01G24649"/>
<dbReference type="AlphaFoldDB" id="A0A098DPP2"/>
<evidence type="ECO:0000313" key="3">
    <source>
        <dbReference type="Proteomes" id="UP000070720"/>
    </source>
</evidence>
<reference evidence="2" key="4">
    <citation type="submission" date="2017-01" db="UniProtKB">
        <authorList>
            <consortium name="EnsemblFungi"/>
        </authorList>
    </citation>
    <scope>IDENTIFICATION</scope>
    <source>
        <strain evidence="2">PH-1 / ATCC MYA-4620 / FGSC 9075 / NRRL 31084</strain>
    </source>
</reference>
<proteinExistence type="predicted"/>
<dbReference type="Proteomes" id="UP000070720">
    <property type="component" value="Chromosome 4"/>
</dbReference>
<dbReference type="EMBL" id="HG970335">
    <property type="protein sequence ID" value="CEF83334.1"/>
    <property type="molecule type" value="Genomic_DNA"/>
</dbReference>
<sequence>MSWRLQFLPTVFQPARRTCSLPNPAVSRVKSRPMWYGHPVLQCLAVMFSQRYFTMEPSIGYAEGLRKCGIFLK</sequence>
<accession>A0A0E0SA71</accession>
<protein>
    <submittedName>
        <fullName evidence="1">Chromosome 4, complete genome</fullName>
    </submittedName>
</protein>
<reference evidence="2 3" key="2">
    <citation type="journal article" date="2010" name="Nature">
        <title>Comparative genomics reveals mobile pathogenicity chromosomes in Fusarium.</title>
        <authorList>
            <person name="Ma L.J."/>
            <person name="van der Does H.C."/>
            <person name="Borkovich K.A."/>
            <person name="Coleman J.J."/>
            <person name="Daboussi M.J."/>
            <person name="Di Pietro A."/>
            <person name="Dufresne M."/>
            <person name="Freitag M."/>
            <person name="Grabherr M."/>
            <person name="Henrissat B."/>
            <person name="Houterman P.M."/>
            <person name="Kang S."/>
            <person name="Shim W.B."/>
            <person name="Woloshuk C."/>
            <person name="Xie X."/>
            <person name="Xu J.R."/>
            <person name="Antoniw J."/>
            <person name="Baker S.E."/>
            <person name="Bluhm B.H."/>
            <person name="Breakspear A."/>
            <person name="Brown D.W."/>
            <person name="Butchko R.A."/>
            <person name="Chapman S."/>
            <person name="Coulson R."/>
            <person name="Coutinho P.M."/>
            <person name="Danchin E.G."/>
            <person name="Diener A."/>
            <person name="Gale L.R."/>
            <person name="Gardiner D.M."/>
            <person name="Goff S."/>
            <person name="Hammond-Kosack K.E."/>
            <person name="Hilburn K."/>
            <person name="Hua-Van A."/>
            <person name="Jonkers W."/>
            <person name="Kazan K."/>
            <person name="Kodira C.D."/>
            <person name="Koehrsen M."/>
            <person name="Kumar L."/>
            <person name="Lee Y.H."/>
            <person name="Li L."/>
            <person name="Manners J.M."/>
            <person name="Miranda-Saavedra D."/>
            <person name="Mukherjee M."/>
            <person name="Park G."/>
            <person name="Park J."/>
            <person name="Park S.Y."/>
            <person name="Proctor R.H."/>
            <person name="Regev A."/>
            <person name="Ruiz-Roldan M.C."/>
            <person name="Sain D."/>
            <person name="Sakthikumar S."/>
            <person name="Sykes S."/>
            <person name="Schwartz D.C."/>
            <person name="Turgeon B.G."/>
            <person name="Wapinski I."/>
            <person name="Yoder O."/>
            <person name="Young S."/>
            <person name="Zeng Q."/>
            <person name="Zhou S."/>
            <person name="Galagan J."/>
            <person name="Cuomo C.A."/>
            <person name="Kistler H.C."/>
            <person name="Rep M."/>
        </authorList>
    </citation>
    <scope>GENOME REANNOTATION</scope>
    <source>
        <strain evidence="3">ATCC MYA-4620 / CBS 123657 / FGSC 9075 / NRRL 31084 / PH-1</strain>
        <strain evidence="2">PH-1 / ATCC MYA-4620 / FGSC 9075 / NRRL 31084</strain>
    </source>
</reference>
<accession>A0A098DPP2</accession>
<reference evidence="1 3" key="3">
    <citation type="journal article" date="2015" name="BMC Genomics">
        <title>The completed genome sequence of the pathogenic ascomycete fungus Fusarium graminearum.</title>
        <authorList>
            <person name="King R."/>
            <person name="Urban M."/>
            <person name="Hammond-Kosack M.C."/>
            <person name="Hassani-Pak K."/>
            <person name="Hammond-Kosack K.E."/>
        </authorList>
    </citation>
    <scope>NUCLEOTIDE SEQUENCE [LARGE SCALE GENOMIC DNA]</scope>
    <source>
        <strain evidence="3">ATCC MYA-4620 / CBS 123657 / FGSC 9075 / NRRL 31084 / PH-1</strain>
        <strain evidence="1">PH-1</strain>
    </source>
</reference>
<organism evidence="1 3">
    <name type="scientific">Gibberella zeae (strain ATCC MYA-4620 / CBS 123657 / FGSC 9075 / NRRL 31084 / PH-1)</name>
    <name type="common">Wheat head blight fungus</name>
    <name type="synonym">Fusarium graminearum</name>
    <dbReference type="NCBI Taxonomy" id="229533"/>
    <lineage>
        <taxon>Eukaryota</taxon>
        <taxon>Fungi</taxon>
        <taxon>Dikarya</taxon>
        <taxon>Ascomycota</taxon>
        <taxon>Pezizomycotina</taxon>
        <taxon>Sordariomycetes</taxon>
        <taxon>Hypocreomycetidae</taxon>
        <taxon>Hypocreales</taxon>
        <taxon>Nectriaceae</taxon>
        <taxon>Fusarium</taxon>
    </lineage>
</organism>
<dbReference type="InParanoid" id="A0A098DPP2"/>
<reference evidence="2 3" key="1">
    <citation type="journal article" date="2007" name="Science">
        <title>The Fusarium graminearum genome reveals a link between localized polymorphism and pathogen specialization.</title>
        <authorList>
            <person name="Cuomo C.A."/>
            <person name="Gueldener U."/>
            <person name="Xu J.-R."/>
            <person name="Trail F."/>
            <person name="Turgeon B.G."/>
            <person name="Di Pietro A."/>
            <person name="Walton J.D."/>
            <person name="Ma L.-J."/>
            <person name="Baker S.E."/>
            <person name="Rep M."/>
            <person name="Adam G."/>
            <person name="Antoniw J."/>
            <person name="Baldwin T."/>
            <person name="Calvo S.E."/>
            <person name="Chang Y.-L."/>
            <person name="DeCaprio D."/>
            <person name="Gale L.R."/>
            <person name="Gnerre S."/>
            <person name="Goswami R.S."/>
            <person name="Hammond-Kosack K."/>
            <person name="Harris L.J."/>
            <person name="Hilburn K."/>
            <person name="Kennell J.C."/>
            <person name="Kroken S."/>
            <person name="Magnuson J.K."/>
            <person name="Mannhaupt G."/>
            <person name="Mauceli E.W."/>
            <person name="Mewes H.-W."/>
            <person name="Mitterbauer R."/>
            <person name="Muehlbauer G."/>
            <person name="Muensterkoetter M."/>
            <person name="Nelson D."/>
            <person name="O'Donnell K."/>
            <person name="Ouellet T."/>
            <person name="Qi W."/>
            <person name="Quesneville H."/>
            <person name="Roncero M.I.G."/>
            <person name="Seong K.-Y."/>
            <person name="Tetko I.V."/>
            <person name="Urban M."/>
            <person name="Waalwijk C."/>
            <person name="Ward T.J."/>
            <person name="Yao J."/>
            <person name="Birren B.W."/>
            <person name="Kistler H.C."/>
        </authorList>
    </citation>
    <scope>NUCLEOTIDE SEQUENCE [LARGE SCALE GENOMIC DNA]</scope>
    <source>
        <strain evidence="3">ATCC MYA-4620 / CBS 123657 / FGSC 9075 / NRRL 31084 / PH-1</strain>
        <strain evidence="2">PH-1 / ATCC MYA-4620 / FGSC 9075 / NRRL 31084</strain>
    </source>
</reference>
<dbReference type="EnsemblFungi" id="CEF83334">
    <property type="protein sequence ID" value="CEF83334"/>
    <property type="gene ID" value="FGRRES_15425"/>
</dbReference>
<name>A0A098DPP2_GIBZE</name>
<gene>
    <name evidence="1" type="ORF">FGRAMPH1_01T24649</name>
</gene>
<evidence type="ECO:0000313" key="2">
    <source>
        <dbReference type="EnsemblFungi" id="CEF83334"/>
    </source>
</evidence>